<proteinExistence type="inferred from homology"/>
<gene>
    <name evidence="8" type="ORF">LZ495_32220</name>
</gene>
<accession>A0AA41U5F0</accession>
<dbReference type="InterPro" id="IPR011251">
    <property type="entry name" value="Luciferase-like_dom"/>
</dbReference>
<sequence length="348" mass="36391">MHLAVQFPGGCADFAAYERIARTAERGKFDFCLLGDGDFAGGGGPDTVTVLSALAAVTHRIGLAATATAVYSEPYEIARRIASLDHLSAGRAAWDMATSPDAYDSANYRRGDFLPAVRRHERADEFVHTVRAVWDAWAPGAVAADQAGGVFADPGGLRPFAFHGRYFSVSGHATLPRSPQGNPVLIHAGDADEARDFGAAHADVVRTACTGLDEARAFAADLEARAAGHARGPGDVRVMLDAGFVLGGSEADARGRGLQAGLPDADRPVFAGSAAHIAARMDAYVQEQACDGFVLQAADAPDGSGSAALTAFVDQVVPLLRDRGSFRADYTGWTLRDHLGLPVPAPLP</sequence>
<evidence type="ECO:0000256" key="5">
    <source>
        <dbReference type="ARBA" id="ARBA00033748"/>
    </source>
</evidence>
<dbReference type="InterPro" id="IPR051260">
    <property type="entry name" value="Diverse_substr_monoxygenases"/>
</dbReference>
<dbReference type="GO" id="GO:0016705">
    <property type="term" value="F:oxidoreductase activity, acting on paired donors, with incorporation or reduction of molecular oxygen"/>
    <property type="evidence" value="ECO:0007669"/>
    <property type="project" value="InterPro"/>
</dbReference>
<dbReference type="InterPro" id="IPR036661">
    <property type="entry name" value="Luciferase-like_sf"/>
</dbReference>
<evidence type="ECO:0000256" key="1">
    <source>
        <dbReference type="ARBA" id="ARBA00022630"/>
    </source>
</evidence>
<keyword evidence="1 6" id="KW-0285">Flavoprotein</keyword>
<comment type="caution">
    <text evidence="8">The sequence shown here is derived from an EMBL/GenBank/DDBJ whole genome shotgun (WGS) entry which is preliminary data.</text>
</comment>
<evidence type="ECO:0000256" key="4">
    <source>
        <dbReference type="ARBA" id="ARBA00023033"/>
    </source>
</evidence>
<evidence type="ECO:0000259" key="7">
    <source>
        <dbReference type="Pfam" id="PF00296"/>
    </source>
</evidence>
<keyword evidence="2 6" id="KW-0288">FMN</keyword>
<dbReference type="SUPFAM" id="SSF51679">
    <property type="entry name" value="Bacterial luciferase-like"/>
    <property type="match status" value="1"/>
</dbReference>
<evidence type="ECO:0000313" key="8">
    <source>
        <dbReference type="EMBL" id="MCF2531857.1"/>
    </source>
</evidence>
<protein>
    <submittedName>
        <fullName evidence="8">LLM class flavin-dependent oxidoreductase</fullName>
    </submittedName>
</protein>
<dbReference type="Proteomes" id="UP001165378">
    <property type="component" value="Unassembled WGS sequence"/>
</dbReference>
<dbReference type="RefSeq" id="WP_235056506.1">
    <property type="nucleotide sequence ID" value="NZ_JAKFHA010000027.1"/>
</dbReference>
<feature type="binding site" evidence="6">
    <location>
        <position position="66"/>
    </location>
    <ligand>
        <name>FMN</name>
        <dbReference type="ChEBI" id="CHEBI:58210"/>
    </ligand>
</feature>
<evidence type="ECO:0000313" key="9">
    <source>
        <dbReference type="Proteomes" id="UP001165378"/>
    </source>
</evidence>
<dbReference type="PIRSF" id="PIRSF000337">
    <property type="entry name" value="NTA_MOA"/>
    <property type="match status" value="1"/>
</dbReference>
<keyword evidence="3" id="KW-0560">Oxidoreductase</keyword>
<evidence type="ECO:0000256" key="2">
    <source>
        <dbReference type="ARBA" id="ARBA00022643"/>
    </source>
</evidence>
<dbReference type="PANTHER" id="PTHR30011">
    <property type="entry name" value="ALKANESULFONATE MONOOXYGENASE-RELATED"/>
    <property type="match status" value="1"/>
</dbReference>
<dbReference type="EMBL" id="JAKFHA010000027">
    <property type="protein sequence ID" value="MCF2531857.1"/>
    <property type="molecule type" value="Genomic_DNA"/>
</dbReference>
<reference evidence="8" key="1">
    <citation type="submission" date="2022-01" db="EMBL/GenBank/DDBJ databases">
        <title>Genome-Based Taxonomic Classification of the Phylum Actinobacteria.</title>
        <authorList>
            <person name="Gao Y."/>
        </authorList>
    </citation>
    <scope>NUCLEOTIDE SEQUENCE</scope>
    <source>
        <strain evidence="8">KLBMP 8922</strain>
    </source>
</reference>
<name>A0AA41U5F0_9ACTN</name>
<dbReference type="Pfam" id="PF00296">
    <property type="entry name" value="Bac_luciferase"/>
    <property type="match status" value="1"/>
</dbReference>
<evidence type="ECO:0000256" key="3">
    <source>
        <dbReference type="ARBA" id="ARBA00023002"/>
    </source>
</evidence>
<feature type="binding site" evidence="6">
    <location>
        <position position="36"/>
    </location>
    <ligand>
        <name>FMN</name>
        <dbReference type="ChEBI" id="CHEBI:58210"/>
    </ligand>
</feature>
<keyword evidence="4" id="KW-0503">Monooxygenase</keyword>
<dbReference type="Gene3D" id="3.20.20.30">
    <property type="entry name" value="Luciferase-like domain"/>
    <property type="match status" value="1"/>
</dbReference>
<dbReference type="PANTHER" id="PTHR30011:SF16">
    <property type="entry name" value="C2H2 FINGER DOMAIN TRANSCRIPTION FACTOR (EUROFUNG)-RELATED"/>
    <property type="match status" value="1"/>
</dbReference>
<dbReference type="GO" id="GO:0004497">
    <property type="term" value="F:monooxygenase activity"/>
    <property type="evidence" value="ECO:0007669"/>
    <property type="project" value="UniProtKB-KW"/>
</dbReference>
<keyword evidence="9" id="KW-1185">Reference proteome</keyword>
<organism evidence="8 9">
    <name type="scientific">Yinghuangia soli</name>
    <dbReference type="NCBI Taxonomy" id="2908204"/>
    <lineage>
        <taxon>Bacteria</taxon>
        <taxon>Bacillati</taxon>
        <taxon>Actinomycetota</taxon>
        <taxon>Actinomycetes</taxon>
        <taxon>Kitasatosporales</taxon>
        <taxon>Streptomycetaceae</taxon>
        <taxon>Yinghuangia</taxon>
    </lineage>
</organism>
<evidence type="ECO:0000256" key="6">
    <source>
        <dbReference type="PIRSR" id="PIRSR000337-1"/>
    </source>
</evidence>
<dbReference type="InterPro" id="IPR016215">
    <property type="entry name" value="NTA_MOA"/>
</dbReference>
<comment type="similarity">
    <text evidence="5">Belongs to the NtaA/SnaA/DszA monooxygenase family.</text>
</comment>
<dbReference type="AlphaFoldDB" id="A0AA41U5F0"/>
<feature type="domain" description="Luciferase-like" evidence="7">
    <location>
        <begin position="13"/>
        <end position="256"/>
    </location>
</feature>